<proteinExistence type="predicted"/>
<evidence type="ECO:0000313" key="2">
    <source>
        <dbReference type="EMBL" id="GIY30165.1"/>
    </source>
</evidence>
<sequence>MANEPEESEKKITEGAADQSEESEVCMANEPEESERKIIEGAADQSEECTENECKESEKANSFYEFEESEKNVSLTQQSMENHLSGTELEAVFYNIPALCTSDYSINVSEKESEGDKVVENETTKLMGVEEKEIGCDKSKSLIKKSDMGFVQKIANQCEESEDIGNSIVESKDEVVDYYKKQRKMKLNDEAVMDYEKRVVEEDEVEKSGVDKFDASKNRIKNSEKKNVDYPVVKFQESEEKTSYDLAEIFKESEKMIGDSAKYFEESIEETHYASKSGEDNILTDKLEDSREEMVDALVEQPERTGEGVVGNIKVQEIESEIDNGNAEETTNKIKNRLTINMNLLGKYII</sequence>
<feature type="region of interest" description="Disordered" evidence="1">
    <location>
        <begin position="1"/>
        <end position="35"/>
    </location>
</feature>
<dbReference type="EMBL" id="BPLR01009183">
    <property type="protein sequence ID" value="GIY30165.1"/>
    <property type="molecule type" value="Genomic_DNA"/>
</dbReference>
<keyword evidence="3" id="KW-1185">Reference proteome</keyword>
<dbReference type="Proteomes" id="UP001054945">
    <property type="component" value="Unassembled WGS sequence"/>
</dbReference>
<dbReference type="AlphaFoldDB" id="A0AAV4S7N2"/>
<accession>A0AAV4S7N2</accession>
<gene>
    <name evidence="2" type="ORF">CEXT_251591</name>
</gene>
<organism evidence="2 3">
    <name type="scientific">Caerostris extrusa</name>
    <name type="common">Bark spider</name>
    <name type="synonym">Caerostris bankana</name>
    <dbReference type="NCBI Taxonomy" id="172846"/>
    <lineage>
        <taxon>Eukaryota</taxon>
        <taxon>Metazoa</taxon>
        <taxon>Ecdysozoa</taxon>
        <taxon>Arthropoda</taxon>
        <taxon>Chelicerata</taxon>
        <taxon>Arachnida</taxon>
        <taxon>Araneae</taxon>
        <taxon>Araneomorphae</taxon>
        <taxon>Entelegynae</taxon>
        <taxon>Araneoidea</taxon>
        <taxon>Araneidae</taxon>
        <taxon>Caerostris</taxon>
    </lineage>
</organism>
<name>A0AAV4S7N2_CAEEX</name>
<protein>
    <submittedName>
        <fullName evidence="2">Uncharacterized protein</fullName>
    </submittedName>
</protein>
<comment type="caution">
    <text evidence="2">The sequence shown here is derived from an EMBL/GenBank/DDBJ whole genome shotgun (WGS) entry which is preliminary data.</text>
</comment>
<reference evidence="2 3" key="1">
    <citation type="submission" date="2021-06" db="EMBL/GenBank/DDBJ databases">
        <title>Caerostris extrusa draft genome.</title>
        <authorList>
            <person name="Kono N."/>
            <person name="Arakawa K."/>
        </authorList>
    </citation>
    <scope>NUCLEOTIDE SEQUENCE [LARGE SCALE GENOMIC DNA]</scope>
</reference>
<evidence type="ECO:0000256" key="1">
    <source>
        <dbReference type="SAM" id="MobiDB-lite"/>
    </source>
</evidence>
<evidence type="ECO:0000313" key="3">
    <source>
        <dbReference type="Proteomes" id="UP001054945"/>
    </source>
</evidence>